<dbReference type="PANTHER" id="PTHR36182">
    <property type="entry name" value="PROTEIN, PUTATIVE (AFU_ORTHOLOGUE AFUA_6G10930)-RELATED"/>
    <property type="match status" value="1"/>
</dbReference>
<dbReference type="Proteomes" id="UP000234275">
    <property type="component" value="Unassembled WGS sequence"/>
</dbReference>
<dbReference type="STRING" id="1392250.A0A2I2GLQ7"/>
<dbReference type="RefSeq" id="XP_024709106.1">
    <property type="nucleotide sequence ID" value="XM_024843529.1"/>
</dbReference>
<dbReference type="OrthoDB" id="2342176at2759"/>
<keyword evidence="1" id="KW-0732">Signal</keyword>
<protein>
    <submittedName>
        <fullName evidence="2">Endoglucanase</fullName>
    </submittedName>
</protein>
<gene>
    <name evidence="2" type="ORF">P170DRAFT_345740</name>
</gene>
<keyword evidence="3" id="KW-1185">Reference proteome</keyword>
<comment type="caution">
    <text evidence="2">The sequence shown here is derived from an EMBL/GenBank/DDBJ whole genome shotgun (WGS) entry which is preliminary data.</text>
</comment>
<evidence type="ECO:0000256" key="1">
    <source>
        <dbReference type="SAM" id="SignalP"/>
    </source>
</evidence>
<dbReference type="Gene3D" id="2.70.50.70">
    <property type="match status" value="1"/>
</dbReference>
<sequence>MHLPTYFLAILMAISAAMAHMEMKRPLPMKSRFDPANRAPTTDYNNNSPLWPDGSNFPCRGHHRTTPWRTASTFTAGQRDYIELAPGASHNGGSCQISLSYDNGQTFHVIQSYMGGCPLSSKWDFQIPDSAPNGRALFAWTWFNLSGNREMYMNCAQVEVRGGAESSIESFNELPEIFVANVGNGCATVEKKHTVFKEPGENVGYNGVQKSDPPFPLCGANL</sequence>
<organism evidence="2 3">
    <name type="scientific">Aspergillus steynii IBT 23096</name>
    <dbReference type="NCBI Taxonomy" id="1392250"/>
    <lineage>
        <taxon>Eukaryota</taxon>
        <taxon>Fungi</taxon>
        <taxon>Dikarya</taxon>
        <taxon>Ascomycota</taxon>
        <taxon>Pezizomycotina</taxon>
        <taxon>Eurotiomycetes</taxon>
        <taxon>Eurotiomycetidae</taxon>
        <taxon>Eurotiales</taxon>
        <taxon>Aspergillaceae</taxon>
        <taxon>Aspergillus</taxon>
        <taxon>Aspergillus subgen. Circumdati</taxon>
    </lineage>
</organism>
<dbReference type="VEuPathDB" id="FungiDB:P170DRAFT_345740"/>
<name>A0A2I2GLQ7_9EURO</name>
<feature type="chain" id="PRO_5014111490" evidence="1">
    <location>
        <begin position="20"/>
        <end position="222"/>
    </location>
</feature>
<feature type="signal peptide" evidence="1">
    <location>
        <begin position="1"/>
        <end position="19"/>
    </location>
</feature>
<dbReference type="PANTHER" id="PTHR36182:SF1">
    <property type="entry name" value="PROTEIN, PUTATIVE (AFU_ORTHOLOGUE AFUA_6G10930)-RELATED"/>
    <property type="match status" value="1"/>
</dbReference>
<dbReference type="AlphaFoldDB" id="A0A2I2GLQ7"/>
<reference evidence="2 3" key="1">
    <citation type="submission" date="2016-12" db="EMBL/GenBank/DDBJ databases">
        <title>The genomes of Aspergillus section Nigri reveals drivers in fungal speciation.</title>
        <authorList>
            <consortium name="DOE Joint Genome Institute"/>
            <person name="Vesth T.C."/>
            <person name="Nybo J."/>
            <person name="Theobald S."/>
            <person name="Brandl J."/>
            <person name="Frisvad J.C."/>
            <person name="Nielsen K.F."/>
            <person name="Lyhne E.K."/>
            <person name="Kogle M.E."/>
            <person name="Kuo A."/>
            <person name="Riley R."/>
            <person name="Clum A."/>
            <person name="Nolan M."/>
            <person name="Lipzen A."/>
            <person name="Salamov A."/>
            <person name="Henrissat B."/>
            <person name="Wiebenga A."/>
            <person name="De Vries R.P."/>
            <person name="Grigoriev I.V."/>
            <person name="Mortensen U.H."/>
            <person name="Andersen M.R."/>
            <person name="Baker S.E."/>
        </authorList>
    </citation>
    <scope>NUCLEOTIDE SEQUENCE [LARGE SCALE GENOMIC DNA]</scope>
    <source>
        <strain evidence="2 3">IBT 23096</strain>
    </source>
</reference>
<dbReference type="EMBL" id="MSFO01000001">
    <property type="protein sequence ID" value="PLB53804.1"/>
    <property type="molecule type" value="Genomic_DNA"/>
</dbReference>
<dbReference type="GeneID" id="36551229"/>
<accession>A0A2I2GLQ7</accession>
<evidence type="ECO:0000313" key="3">
    <source>
        <dbReference type="Proteomes" id="UP000234275"/>
    </source>
</evidence>
<evidence type="ECO:0000313" key="2">
    <source>
        <dbReference type="EMBL" id="PLB53804.1"/>
    </source>
</evidence>
<proteinExistence type="predicted"/>